<name>A0ABW7MY96_9FLAO</name>
<evidence type="ECO:0000313" key="1">
    <source>
        <dbReference type="EMBL" id="MFH6770142.1"/>
    </source>
</evidence>
<organism evidence="1 2">
    <name type="scientific">Gaetbulibacter aquiaggeris</name>
    <dbReference type="NCBI Taxonomy" id="1735373"/>
    <lineage>
        <taxon>Bacteria</taxon>
        <taxon>Pseudomonadati</taxon>
        <taxon>Bacteroidota</taxon>
        <taxon>Flavobacteriia</taxon>
        <taxon>Flavobacteriales</taxon>
        <taxon>Flavobacteriaceae</taxon>
        <taxon>Gaetbulibacter</taxon>
    </lineage>
</organism>
<dbReference type="EMBL" id="JBAWKC010000006">
    <property type="protein sequence ID" value="MFH6770142.1"/>
    <property type="molecule type" value="Genomic_DNA"/>
</dbReference>
<reference evidence="1 2" key="1">
    <citation type="submission" date="2024-02" db="EMBL/GenBank/DDBJ databases">
        <title>A Gaetbulibacter species isolated from tidal flats and genomic insights of their niches.</title>
        <authorList>
            <person name="Ye Y."/>
        </authorList>
    </citation>
    <scope>NUCLEOTIDE SEQUENCE [LARGE SCALE GENOMIC DNA]</scope>
    <source>
        <strain evidence="1 2">KEM-8</strain>
    </source>
</reference>
<dbReference type="InterPro" id="IPR008969">
    <property type="entry name" value="CarboxyPept-like_regulatory"/>
</dbReference>
<gene>
    <name evidence="1" type="ORF">V8G56_15430</name>
</gene>
<sequence length="490" mass="57064">MKHFIAYLIILLSHTAIFSQNITARLIDKNTQNPIPFAAIKTAEFDGVISNEEGYFTLIEDKDQNDITISCLGYKNKTLTIQEIKSLNFLITLEESINELNTVYVSNKRPNADSIIARVRQNISKNYDTKLYKHEIFSRETAYMDFDKLDFEIEKASHVKKKNLESANKSLDSLSKAVVQSKTKHFKDFKADLFVNDSSNSKIKVYKAAELVDQKNNLSIEEVQSRAQHVILKYLDTTLTYKLKTGLFKIEDSLSLKDEDRKEHNKNEYEVKELNGQANNLLKRSQFNENSMLSKIVDADLYEYSFVDVSYFNNELIYIINYKPKRSKSKYTGKLFIADNTYAITKVDFEFADGKRGNKFNLKLILGVKYIENMRKGTVIYRKDTLNKYQPQYIKFEEGRYFYVSRPLKFIENSLEKNKTSFDFTIEGNIITKQELLLNSSTKINLDLFNKLTEEKSVPYVKLNKYDSAIWGQDKTIEPLTEMKEFKVED</sequence>
<proteinExistence type="predicted"/>
<dbReference type="Pfam" id="PF13715">
    <property type="entry name" value="CarbopepD_reg_2"/>
    <property type="match status" value="1"/>
</dbReference>
<dbReference type="SUPFAM" id="SSF49464">
    <property type="entry name" value="Carboxypeptidase regulatory domain-like"/>
    <property type="match status" value="1"/>
</dbReference>
<evidence type="ECO:0000313" key="2">
    <source>
        <dbReference type="Proteomes" id="UP001610104"/>
    </source>
</evidence>
<dbReference type="Proteomes" id="UP001610104">
    <property type="component" value="Unassembled WGS sequence"/>
</dbReference>
<accession>A0ABW7MY96</accession>
<dbReference type="RefSeq" id="WP_395439363.1">
    <property type="nucleotide sequence ID" value="NZ_JBAWKC010000006.1"/>
</dbReference>
<comment type="caution">
    <text evidence="1">The sequence shown here is derived from an EMBL/GenBank/DDBJ whole genome shotgun (WGS) entry which is preliminary data.</text>
</comment>
<keyword evidence="2" id="KW-1185">Reference proteome</keyword>
<protein>
    <submittedName>
        <fullName evidence="1">Carboxypeptidase-like regulatory domain-containing protein</fullName>
    </submittedName>
</protein>